<name>Q1N4J9_9GAMM</name>
<dbReference type="HOGENOM" id="CLU_1233056_0_0_6"/>
<evidence type="ECO:0000313" key="1">
    <source>
        <dbReference type="EMBL" id="EAT13429.1"/>
    </source>
</evidence>
<organism evidence="1 2">
    <name type="scientific">Bermanella marisrubri</name>
    <dbReference type="NCBI Taxonomy" id="207949"/>
    <lineage>
        <taxon>Bacteria</taxon>
        <taxon>Pseudomonadati</taxon>
        <taxon>Pseudomonadota</taxon>
        <taxon>Gammaproteobacteria</taxon>
        <taxon>Oceanospirillales</taxon>
        <taxon>Oceanospirillaceae</taxon>
        <taxon>Bermanella</taxon>
    </lineage>
</organism>
<proteinExistence type="predicted"/>
<sequence length="224" mass="25131">MHGSLYLDNLTINETCSTRPEKDTHITTIKIINPNYEDDQFLVARTIKLSSGQPIASSDAWLEHIEKKPYEALLLKKIFEGEMWVEVSITHGQEADLASKLMAKLLETAVDTVLDTLSFGIDMDDINEDLEFGGKRKDRPIAYGIFCIRVLDHGGIEVRSVSDYPVNASTNNGSTEIKLGLKAPTEINKVHRNMDRGAFAGYETRPLLNAKQDNGEIKLRLKIR</sequence>
<accession>Q1N4J9</accession>
<protein>
    <submittedName>
        <fullName evidence="1">Uncharacterized protein</fullName>
    </submittedName>
</protein>
<dbReference type="AlphaFoldDB" id="Q1N4J9"/>
<comment type="caution">
    <text evidence="1">The sequence shown here is derived from an EMBL/GenBank/DDBJ whole genome shotgun (WGS) entry which is preliminary data.</text>
</comment>
<dbReference type="STRING" id="207949.RED65_01675"/>
<dbReference type="EMBL" id="AAQH01000002">
    <property type="protein sequence ID" value="EAT13429.1"/>
    <property type="molecule type" value="Genomic_DNA"/>
</dbReference>
<evidence type="ECO:0000313" key="2">
    <source>
        <dbReference type="Proteomes" id="UP000004263"/>
    </source>
</evidence>
<reference evidence="1 2" key="1">
    <citation type="submission" date="2006-03" db="EMBL/GenBank/DDBJ databases">
        <authorList>
            <person name="Pinhassi J."/>
            <person name="Pedros-Alio C."/>
            <person name="Ferriera S."/>
            <person name="Johnson J."/>
            <person name="Kravitz S."/>
            <person name="Halpern A."/>
            <person name="Remington K."/>
            <person name="Beeson K."/>
            <person name="Tran B."/>
            <person name="Rogers Y.-H."/>
            <person name="Friedman R."/>
            <person name="Venter J.C."/>
        </authorList>
    </citation>
    <scope>NUCLEOTIDE SEQUENCE [LARGE SCALE GENOMIC DNA]</scope>
    <source>
        <strain evidence="1 2">RED65</strain>
    </source>
</reference>
<dbReference type="RefSeq" id="WP_007017813.1">
    <property type="nucleotide sequence ID" value="NZ_CH724114.1"/>
</dbReference>
<dbReference type="Proteomes" id="UP000004263">
    <property type="component" value="Unassembled WGS sequence"/>
</dbReference>
<keyword evidence="2" id="KW-1185">Reference proteome</keyword>
<gene>
    <name evidence="1" type="ORF">RED65_01675</name>
</gene>